<dbReference type="PANTHER" id="PTHR12174">
    <property type="entry name" value="SIGNAL PEPTIDE PEPTIDASE"/>
    <property type="match status" value="1"/>
</dbReference>
<feature type="transmembrane region" description="Helical" evidence="1">
    <location>
        <begin position="93"/>
        <end position="111"/>
    </location>
</feature>
<dbReference type="RefSeq" id="XP_066918777.1">
    <property type="nucleotide sequence ID" value="XM_067062676.1"/>
</dbReference>
<dbReference type="EnsemblMetazoa" id="CLYHEMT016060.1">
    <property type="protein sequence ID" value="CLYHEMP016060.1"/>
    <property type="gene ID" value="CLYHEMG016060"/>
</dbReference>
<dbReference type="GO" id="GO:0042500">
    <property type="term" value="F:aspartic endopeptidase activity, intramembrane cleaving"/>
    <property type="evidence" value="ECO:0007669"/>
    <property type="project" value="InterPro"/>
</dbReference>
<feature type="transmembrane region" description="Helical" evidence="1">
    <location>
        <begin position="271"/>
        <end position="289"/>
    </location>
</feature>
<evidence type="ECO:0000313" key="2">
    <source>
        <dbReference type="EnsemblMetazoa" id="CLYHEMP016060.1"/>
    </source>
</evidence>
<dbReference type="GO" id="GO:0030660">
    <property type="term" value="C:Golgi-associated vesicle membrane"/>
    <property type="evidence" value="ECO:0007669"/>
    <property type="project" value="TreeGrafter"/>
</dbReference>
<feature type="transmembrane region" description="Helical" evidence="1">
    <location>
        <begin position="296"/>
        <end position="315"/>
    </location>
</feature>
<dbReference type="AlphaFoldDB" id="A0A7M5X0Y0"/>
<keyword evidence="3" id="KW-1185">Reference proteome</keyword>
<dbReference type="OrthoDB" id="5957846at2759"/>
<feature type="transmembrane region" description="Helical" evidence="1">
    <location>
        <begin position="191"/>
        <end position="212"/>
    </location>
</feature>
<protein>
    <submittedName>
        <fullName evidence="2">Uncharacterized protein</fullName>
    </submittedName>
</protein>
<dbReference type="GO" id="GO:0006465">
    <property type="term" value="P:signal peptide processing"/>
    <property type="evidence" value="ECO:0007669"/>
    <property type="project" value="TreeGrafter"/>
</dbReference>
<feature type="transmembrane region" description="Helical" evidence="1">
    <location>
        <begin position="117"/>
        <end position="138"/>
    </location>
</feature>
<dbReference type="GO" id="GO:0098554">
    <property type="term" value="C:cytoplasmic side of endoplasmic reticulum membrane"/>
    <property type="evidence" value="ECO:0007669"/>
    <property type="project" value="TreeGrafter"/>
</dbReference>
<reference evidence="2" key="1">
    <citation type="submission" date="2021-01" db="UniProtKB">
        <authorList>
            <consortium name="EnsemblMetazoa"/>
        </authorList>
    </citation>
    <scope>IDENTIFICATION</scope>
</reference>
<dbReference type="InterPro" id="IPR007369">
    <property type="entry name" value="Peptidase_A22B_SPP"/>
</dbReference>
<proteinExistence type="predicted"/>
<name>A0A7M5X0Y0_9CNID</name>
<keyword evidence="1" id="KW-0472">Membrane</keyword>
<dbReference type="PANTHER" id="PTHR12174:SF22">
    <property type="entry name" value="SIGNAL PEPTIDE PEPTIDASE-LIKE 3"/>
    <property type="match status" value="1"/>
</dbReference>
<keyword evidence="1" id="KW-0812">Transmembrane</keyword>
<organism evidence="2 3">
    <name type="scientific">Clytia hemisphaerica</name>
    <dbReference type="NCBI Taxonomy" id="252671"/>
    <lineage>
        <taxon>Eukaryota</taxon>
        <taxon>Metazoa</taxon>
        <taxon>Cnidaria</taxon>
        <taxon>Hydrozoa</taxon>
        <taxon>Hydroidolina</taxon>
        <taxon>Leptothecata</taxon>
        <taxon>Obeliida</taxon>
        <taxon>Clytiidae</taxon>
        <taxon>Clytia</taxon>
    </lineage>
</organism>
<feature type="transmembrane region" description="Helical" evidence="1">
    <location>
        <begin position="321"/>
        <end position="341"/>
    </location>
</feature>
<dbReference type="GO" id="GO:0098553">
    <property type="term" value="C:lumenal side of endoplasmic reticulum membrane"/>
    <property type="evidence" value="ECO:0007669"/>
    <property type="project" value="TreeGrafter"/>
</dbReference>
<sequence>MKKTWEHTVLEWPPMKNMELSNFSIMTLCVCGIVSLNVYFTECFIRRKSRNKDHKMIDFPDFFHSLFRPTDEEKGEAKMINKGAKDVNSQLDYAKFIFFNSLYFVFMFMLITVLHQYAVILLIVQHCAVIGVILLNFLQFGKPSRAVPLTVLYGFLWLSSVNTDYRWMLNNTIVIMCILLTGYIRFKNFIYLQIFMWLAFVYDVYMLSSIHLGDSFQFFSVRETTLEPLSVQHTDNEELCKTLLCHVFNHDSTFKIPTAFSIQFGSKVDHVFIGTGDIMIGAFVANFASRFFKKPNYVAFTVFAFGSAVSLLSHVATNAPFPALLTIVPICTLALMVLAIWSNKSMELLLDCEKSDCRTIRRQSEELILKV</sequence>
<feature type="transmembrane region" description="Helical" evidence="1">
    <location>
        <begin position="20"/>
        <end position="40"/>
    </location>
</feature>
<keyword evidence="1" id="KW-1133">Transmembrane helix</keyword>
<feature type="transmembrane region" description="Helical" evidence="1">
    <location>
        <begin position="167"/>
        <end position="184"/>
    </location>
</feature>
<evidence type="ECO:0000313" key="3">
    <source>
        <dbReference type="Proteomes" id="UP000594262"/>
    </source>
</evidence>
<dbReference type="GO" id="GO:0033619">
    <property type="term" value="P:membrane protein proteolysis"/>
    <property type="evidence" value="ECO:0007669"/>
    <property type="project" value="TreeGrafter"/>
</dbReference>
<evidence type="ECO:0000256" key="1">
    <source>
        <dbReference type="SAM" id="Phobius"/>
    </source>
</evidence>
<accession>A0A7M5X0Y0</accession>
<feature type="transmembrane region" description="Helical" evidence="1">
    <location>
        <begin position="145"/>
        <end position="161"/>
    </location>
</feature>
<dbReference type="GeneID" id="136806108"/>
<dbReference type="Proteomes" id="UP000594262">
    <property type="component" value="Unplaced"/>
</dbReference>